<dbReference type="KEGG" id="mbah:HYN46_06930"/>
<organism evidence="3 4">
    <name type="scientific">Aquirhabdus parva</name>
    <dbReference type="NCBI Taxonomy" id="2283318"/>
    <lineage>
        <taxon>Bacteria</taxon>
        <taxon>Pseudomonadati</taxon>
        <taxon>Pseudomonadota</taxon>
        <taxon>Gammaproteobacteria</taxon>
        <taxon>Moraxellales</taxon>
        <taxon>Moraxellaceae</taxon>
        <taxon>Aquirhabdus</taxon>
    </lineage>
</organism>
<name>A0A345P5M3_9GAMM</name>
<dbReference type="OrthoDB" id="6532393at2"/>
<dbReference type="InterPro" id="IPR055091">
    <property type="entry name" value="WelO5-like"/>
</dbReference>
<keyword evidence="4" id="KW-1185">Reference proteome</keyword>
<keyword evidence="1" id="KW-0408">Iron</keyword>
<accession>A0A345P5M3</accession>
<keyword evidence="1" id="KW-0560">Oxidoreductase</keyword>
<dbReference type="Gene3D" id="2.60.120.620">
    <property type="entry name" value="q2cbj1_9rhob like domain"/>
    <property type="match status" value="1"/>
</dbReference>
<feature type="domain" description="Fe2OG dioxygenase" evidence="2">
    <location>
        <begin position="124"/>
        <end position="248"/>
    </location>
</feature>
<dbReference type="RefSeq" id="WP_114898692.1">
    <property type="nucleotide sequence ID" value="NZ_CP031222.1"/>
</dbReference>
<keyword evidence="1" id="KW-0479">Metal-binding</keyword>
<gene>
    <name evidence="3" type="ORF">HYN46_06930</name>
</gene>
<evidence type="ECO:0000256" key="1">
    <source>
        <dbReference type="RuleBase" id="RU003682"/>
    </source>
</evidence>
<dbReference type="Pfam" id="PF22814">
    <property type="entry name" value="WelO5"/>
    <property type="match status" value="1"/>
</dbReference>
<dbReference type="Proteomes" id="UP000253940">
    <property type="component" value="Chromosome"/>
</dbReference>
<dbReference type="EMBL" id="CP031222">
    <property type="protein sequence ID" value="AXI02582.1"/>
    <property type="molecule type" value="Genomic_DNA"/>
</dbReference>
<evidence type="ECO:0000313" key="3">
    <source>
        <dbReference type="EMBL" id="AXI02582.1"/>
    </source>
</evidence>
<reference evidence="3 4" key="1">
    <citation type="submission" date="2018-07" db="EMBL/GenBank/DDBJ databases">
        <title>Genome sequencing of Moraxellaceae gen. HYN0046.</title>
        <authorList>
            <person name="Kim M."/>
            <person name="Yi H."/>
        </authorList>
    </citation>
    <scope>NUCLEOTIDE SEQUENCE [LARGE SCALE GENOMIC DNA]</scope>
    <source>
        <strain evidence="3 4">HYN0046</strain>
    </source>
</reference>
<dbReference type="GO" id="GO:0046872">
    <property type="term" value="F:metal ion binding"/>
    <property type="evidence" value="ECO:0007669"/>
    <property type="project" value="UniProtKB-KW"/>
</dbReference>
<proteinExistence type="inferred from homology"/>
<sequence>MFQSLSSLSELNHEHILNVVNGQSFGIHIKNFCPIETVEHAKDVLYQHQSQTMLDASTPYVRIGKGLIEIKSETDRAHYHEVALDNIRLIRNSFKPYASPIDQLRLLLDEVWPTGAKLLQVNGKKCFVGICRFQRAGMDLIPHTDKLERNTPSHDQSELLKQLSVNIYLEIPEHGGELEMWDIEPSEEEYQKLQGDRKYGLDRETLPPPATSIKPQPGDLILLNPRLIHAVRPSSDSVRVALSAFVGYFGENQPLAYWS</sequence>
<dbReference type="AlphaFoldDB" id="A0A345P5M3"/>
<dbReference type="InterPro" id="IPR005123">
    <property type="entry name" value="Oxoglu/Fe-dep_dioxygenase_dom"/>
</dbReference>
<dbReference type="SUPFAM" id="SSF51197">
    <property type="entry name" value="Clavaminate synthase-like"/>
    <property type="match status" value="1"/>
</dbReference>
<dbReference type="PROSITE" id="PS51471">
    <property type="entry name" value="FE2OG_OXY"/>
    <property type="match status" value="1"/>
</dbReference>
<evidence type="ECO:0000313" key="4">
    <source>
        <dbReference type="Proteomes" id="UP000253940"/>
    </source>
</evidence>
<dbReference type="GO" id="GO:0016491">
    <property type="term" value="F:oxidoreductase activity"/>
    <property type="evidence" value="ECO:0007669"/>
    <property type="project" value="UniProtKB-KW"/>
</dbReference>
<comment type="similarity">
    <text evidence="1">Belongs to the iron/ascorbate-dependent oxidoreductase family.</text>
</comment>
<evidence type="ECO:0000259" key="2">
    <source>
        <dbReference type="PROSITE" id="PS51471"/>
    </source>
</evidence>
<protein>
    <submittedName>
        <fullName evidence="3">2OG-Fe(II) oxygenase</fullName>
    </submittedName>
</protein>